<keyword evidence="3" id="KW-1185">Reference proteome</keyword>
<reference evidence="3" key="1">
    <citation type="submission" date="2011-05" db="EMBL/GenBank/DDBJ databases">
        <title>The genome sequence of Vittaforma corneae strain ATCC 50505.</title>
        <authorList>
            <consortium name="The Broad Institute Genome Sequencing Platform"/>
            <person name="Cuomo C."/>
            <person name="Didier E."/>
            <person name="Bowers L."/>
            <person name="Young S.K."/>
            <person name="Zeng Q."/>
            <person name="Gargeya S."/>
            <person name="Fitzgerald M."/>
            <person name="Haas B."/>
            <person name="Abouelleil A."/>
            <person name="Alvarado L."/>
            <person name="Arachchi H.M."/>
            <person name="Berlin A."/>
            <person name="Chapman S.B."/>
            <person name="Gearin G."/>
            <person name="Goldberg J."/>
            <person name="Griggs A."/>
            <person name="Gujja S."/>
            <person name="Hansen M."/>
            <person name="Heiman D."/>
            <person name="Howarth C."/>
            <person name="Larimer J."/>
            <person name="Lui A."/>
            <person name="MacDonald P.J.P."/>
            <person name="McCowen C."/>
            <person name="Montmayeur A."/>
            <person name="Murphy C."/>
            <person name="Neiman D."/>
            <person name="Pearson M."/>
            <person name="Priest M."/>
            <person name="Roberts A."/>
            <person name="Saif S."/>
            <person name="Shea T."/>
            <person name="Sisk P."/>
            <person name="Stolte C."/>
            <person name="Sykes S."/>
            <person name="Wortman J."/>
            <person name="Nusbaum C."/>
            <person name="Birren B."/>
        </authorList>
    </citation>
    <scope>NUCLEOTIDE SEQUENCE [LARGE SCALE GENOMIC DNA]</scope>
    <source>
        <strain evidence="3">ATCC 50505</strain>
    </source>
</reference>
<evidence type="ECO:0000313" key="2">
    <source>
        <dbReference type="EMBL" id="ELA42636.1"/>
    </source>
</evidence>
<feature type="compositionally biased region" description="Polar residues" evidence="1">
    <location>
        <begin position="345"/>
        <end position="356"/>
    </location>
</feature>
<dbReference type="GeneID" id="19881106"/>
<name>L2GP89_VITCO</name>
<dbReference type="VEuPathDB" id="MicrosporidiaDB:VICG_00388"/>
<sequence>MRKNMRTLSYGRKQSNARQSLEVNKPKQEDGVRCNTQPIEACSSQPVQCKRIKIIISNKKNSIAKEATNSEQTITNEHNTATINEDKIQAINARIDESGMAKPIQNKSNDIPSIFSDNPSLKVFNEHTKDELIPFITNLDVNTLSPSTIHVFKLICESPYFHFVSNKLRSFLFKVLNFKTDLPKESKLLTGEYLSRYFCPVDNFRDLSTLYSTVDTFKVSRTTFRNSILLQSLTDIFIQSRDKNQLFESLEQCFQYLPQCISFVEFLCKNPTNFICRHFLIVYCFGFLRSIKADLLSIKSVEDVKEVDESVASRIFVSFSEIYNESTGDGFNTKTNDSVIDENKPNTSTGNKPSNNTDANHILSNNLIFSLFNSENMKSILLSIYKRLFFFFLFKNRRIFQGLKIFSIFTKEEKSSIYKNIKKYRPSFVNIFKQIDQGYLLRSIANNSASNVASVNGDLILAIKEERLDEENLRAFYSSYFFCLENSRTPLKIKCVNLEIFCDEFNNRLDRSFIKYIKISENVNDGCYTLNMLKFMHCIAKEINKQVDNSDGIDTSLMALIDTVQLVSLIVDDPPSLLDPSKIDYFNVLLCILFNCFRLLNSPLVMRLLPVLRRILAYKEYTMNAGKLYNRIYEIYKFKDPLYSMDIDSNTMSSLLVKSAINHPSFESAFSIYIQKYNTEILFEKDKAINSFDKDGSVVDLLPPFEKGVVSNSLIFYIQYNPLFSVSFSSILVDTLKRKNQSTKYFLSILKENTSQCSSFITRNINAIQELFFHFEKQVDGAVYPFEWDILEVLFESLKAKIILPCMAIPYILCRKDCLYVFKNYKESCVNCINDCIYTLRRRIVSMLNSYKGDNGDSKHHTLVDLSIIDNLFDLELSNNFFYLCSNRISLKKTIEKTDYQNDSLVVYIILRCLRPFSKKDKELVIKHVTENVGEERIFEMIEKAKKYYEKNPRGRLPVEYAL</sequence>
<dbReference type="RefSeq" id="XP_007603841.1">
    <property type="nucleotide sequence ID" value="XM_007603779.1"/>
</dbReference>
<feature type="region of interest" description="Disordered" evidence="1">
    <location>
        <begin position="1"/>
        <end position="31"/>
    </location>
</feature>
<gene>
    <name evidence="2" type="ORF">VICG_00388</name>
</gene>
<evidence type="ECO:0000256" key="1">
    <source>
        <dbReference type="SAM" id="MobiDB-lite"/>
    </source>
</evidence>
<dbReference type="EMBL" id="JH370131">
    <property type="protein sequence ID" value="ELA42636.1"/>
    <property type="molecule type" value="Genomic_DNA"/>
</dbReference>
<feature type="compositionally biased region" description="Polar residues" evidence="1">
    <location>
        <begin position="12"/>
        <end position="22"/>
    </location>
</feature>
<organism evidence="2 3">
    <name type="scientific">Vittaforma corneae (strain ATCC 50505)</name>
    <name type="common">Microsporidian parasite</name>
    <name type="synonym">Nosema corneum</name>
    <dbReference type="NCBI Taxonomy" id="993615"/>
    <lineage>
        <taxon>Eukaryota</taxon>
        <taxon>Fungi</taxon>
        <taxon>Fungi incertae sedis</taxon>
        <taxon>Microsporidia</taxon>
        <taxon>Nosematidae</taxon>
        <taxon>Vittaforma</taxon>
    </lineage>
</organism>
<dbReference type="OrthoDB" id="2196257at2759"/>
<proteinExistence type="predicted"/>
<dbReference type="Proteomes" id="UP000011082">
    <property type="component" value="Unassembled WGS sequence"/>
</dbReference>
<dbReference type="InParanoid" id="L2GP89"/>
<evidence type="ECO:0000313" key="3">
    <source>
        <dbReference type="Proteomes" id="UP000011082"/>
    </source>
</evidence>
<accession>L2GP89</accession>
<dbReference type="HOGENOM" id="CLU_328075_0_0_1"/>
<protein>
    <submittedName>
        <fullName evidence="2">Uncharacterized protein</fullName>
    </submittedName>
</protein>
<feature type="region of interest" description="Disordered" evidence="1">
    <location>
        <begin position="333"/>
        <end position="356"/>
    </location>
</feature>
<dbReference type="OMA" id="SINDCIT"/>
<dbReference type="AlphaFoldDB" id="L2GP89"/>